<dbReference type="Gene3D" id="3.30.420.10">
    <property type="entry name" value="Ribonuclease H-like superfamily/Ribonuclease H"/>
    <property type="match status" value="1"/>
</dbReference>
<feature type="domain" description="RNase H type-1" evidence="2">
    <location>
        <begin position="206"/>
        <end position="307"/>
    </location>
</feature>
<evidence type="ECO:0000313" key="3">
    <source>
        <dbReference type="EMBL" id="KAL0455884.1"/>
    </source>
</evidence>
<dbReference type="Gene3D" id="3.30.70.270">
    <property type="match status" value="1"/>
</dbReference>
<dbReference type="InterPro" id="IPR036397">
    <property type="entry name" value="RNaseH_sf"/>
</dbReference>
<feature type="domain" description="Reverse transcriptase" evidence="1">
    <location>
        <begin position="27"/>
        <end position="109"/>
    </location>
</feature>
<accession>A0AAW2XP05</accession>
<dbReference type="GO" id="GO:0004523">
    <property type="term" value="F:RNA-DNA hybrid ribonuclease activity"/>
    <property type="evidence" value="ECO:0007669"/>
    <property type="project" value="InterPro"/>
</dbReference>
<dbReference type="EMBL" id="JACGWN010000003">
    <property type="protein sequence ID" value="KAL0455884.1"/>
    <property type="molecule type" value="Genomic_DNA"/>
</dbReference>
<name>A0AAW2XP05_9LAMI</name>
<dbReference type="SUPFAM" id="SSF56672">
    <property type="entry name" value="DNA/RNA polymerases"/>
    <property type="match status" value="1"/>
</dbReference>
<sequence>MPEGPIPPTTDRPPGRFHSRIRAVHHDGCLLGLKNAGATYQRLVNKMFKDQVGTTMEVYVDDMLVKSRKEEDHLEDLRQAFEVMRTYRMKLNPSKCTFGVRGGKFLGYMVSERGIEANPEKIEAISRLQSPRTLKEVQKLMGHIMTRPDASGRLVKWAVELGEYDVEYQSRTAIKAQVLADFVVEFAGEQVQEEKGGWLLHVDRSSNANNGGVDVLLQGPDGIEIEVAARLSFAATNNKAEYEALILGLQLALEAEARELNVCTDSQLVAMQVEGAYETRERTMTQYLTKVREQMTHFDKCTVQQIPGMRMKGQTHYLSMEQ</sequence>
<dbReference type="PANTHER" id="PTHR48475:SF2">
    <property type="entry name" value="RIBONUCLEASE H"/>
    <property type="match status" value="1"/>
</dbReference>
<evidence type="ECO:0000259" key="1">
    <source>
        <dbReference type="Pfam" id="PF00078"/>
    </source>
</evidence>
<dbReference type="InterPro" id="IPR043502">
    <property type="entry name" value="DNA/RNA_pol_sf"/>
</dbReference>
<dbReference type="Pfam" id="PF00078">
    <property type="entry name" value="RVT_1"/>
    <property type="match status" value="1"/>
</dbReference>
<protein>
    <submittedName>
        <fullName evidence="3">Retrovirus-related Pol polyprotein from transposon gypsy</fullName>
    </submittedName>
</protein>
<gene>
    <name evidence="3" type="ORF">Slati_0927600</name>
</gene>
<dbReference type="GO" id="GO:0003676">
    <property type="term" value="F:nucleic acid binding"/>
    <property type="evidence" value="ECO:0007669"/>
    <property type="project" value="InterPro"/>
</dbReference>
<dbReference type="InterPro" id="IPR043128">
    <property type="entry name" value="Rev_trsase/Diguanyl_cyclase"/>
</dbReference>
<dbReference type="Pfam" id="PF13456">
    <property type="entry name" value="RVT_3"/>
    <property type="match status" value="1"/>
</dbReference>
<organism evidence="3">
    <name type="scientific">Sesamum latifolium</name>
    <dbReference type="NCBI Taxonomy" id="2727402"/>
    <lineage>
        <taxon>Eukaryota</taxon>
        <taxon>Viridiplantae</taxon>
        <taxon>Streptophyta</taxon>
        <taxon>Embryophyta</taxon>
        <taxon>Tracheophyta</taxon>
        <taxon>Spermatophyta</taxon>
        <taxon>Magnoliopsida</taxon>
        <taxon>eudicotyledons</taxon>
        <taxon>Gunneridae</taxon>
        <taxon>Pentapetalae</taxon>
        <taxon>asterids</taxon>
        <taxon>lamiids</taxon>
        <taxon>Lamiales</taxon>
        <taxon>Pedaliaceae</taxon>
        <taxon>Sesamum</taxon>
    </lineage>
</organism>
<reference evidence="3" key="1">
    <citation type="submission" date="2020-06" db="EMBL/GenBank/DDBJ databases">
        <authorList>
            <person name="Li T."/>
            <person name="Hu X."/>
            <person name="Zhang T."/>
            <person name="Song X."/>
            <person name="Zhang H."/>
            <person name="Dai N."/>
            <person name="Sheng W."/>
            <person name="Hou X."/>
            <person name="Wei L."/>
        </authorList>
    </citation>
    <scope>NUCLEOTIDE SEQUENCE</scope>
    <source>
        <strain evidence="3">KEN1</strain>
        <tissue evidence="3">Leaf</tissue>
    </source>
</reference>
<dbReference type="CDD" id="cd01647">
    <property type="entry name" value="RT_LTR"/>
    <property type="match status" value="1"/>
</dbReference>
<dbReference type="InterPro" id="IPR002156">
    <property type="entry name" value="RNaseH_domain"/>
</dbReference>
<dbReference type="AlphaFoldDB" id="A0AAW2XP05"/>
<dbReference type="PANTHER" id="PTHR48475">
    <property type="entry name" value="RIBONUCLEASE H"/>
    <property type="match status" value="1"/>
</dbReference>
<evidence type="ECO:0000259" key="2">
    <source>
        <dbReference type="Pfam" id="PF13456"/>
    </source>
</evidence>
<reference evidence="3" key="2">
    <citation type="journal article" date="2024" name="Plant">
        <title>Genomic evolution and insights into agronomic trait innovations of Sesamum species.</title>
        <authorList>
            <person name="Miao H."/>
            <person name="Wang L."/>
            <person name="Qu L."/>
            <person name="Liu H."/>
            <person name="Sun Y."/>
            <person name="Le M."/>
            <person name="Wang Q."/>
            <person name="Wei S."/>
            <person name="Zheng Y."/>
            <person name="Lin W."/>
            <person name="Duan Y."/>
            <person name="Cao H."/>
            <person name="Xiong S."/>
            <person name="Wang X."/>
            <person name="Wei L."/>
            <person name="Li C."/>
            <person name="Ma Q."/>
            <person name="Ju M."/>
            <person name="Zhao R."/>
            <person name="Li G."/>
            <person name="Mu C."/>
            <person name="Tian Q."/>
            <person name="Mei H."/>
            <person name="Zhang T."/>
            <person name="Gao T."/>
            <person name="Zhang H."/>
        </authorList>
    </citation>
    <scope>NUCLEOTIDE SEQUENCE</scope>
    <source>
        <strain evidence="3">KEN1</strain>
    </source>
</reference>
<comment type="caution">
    <text evidence="3">The sequence shown here is derived from an EMBL/GenBank/DDBJ whole genome shotgun (WGS) entry which is preliminary data.</text>
</comment>
<dbReference type="InterPro" id="IPR000477">
    <property type="entry name" value="RT_dom"/>
</dbReference>
<proteinExistence type="predicted"/>
<dbReference type="CDD" id="cd09279">
    <property type="entry name" value="RNase_HI_like"/>
    <property type="match status" value="1"/>
</dbReference>